<protein>
    <submittedName>
        <fullName evidence="2">Uncharacterized protein</fullName>
    </submittedName>
</protein>
<evidence type="ECO:0000256" key="1">
    <source>
        <dbReference type="SAM" id="MobiDB-lite"/>
    </source>
</evidence>
<proteinExistence type="predicted"/>
<feature type="region of interest" description="Disordered" evidence="1">
    <location>
        <begin position="1"/>
        <end position="70"/>
    </location>
</feature>
<organism evidence="2">
    <name type="scientific">Brassica cretica</name>
    <name type="common">Mustard</name>
    <dbReference type="NCBI Taxonomy" id="69181"/>
    <lineage>
        <taxon>Eukaryota</taxon>
        <taxon>Viridiplantae</taxon>
        <taxon>Streptophyta</taxon>
        <taxon>Embryophyta</taxon>
        <taxon>Tracheophyta</taxon>
        <taxon>Spermatophyta</taxon>
        <taxon>Magnoliopsida</taxon>
        <taxon>eudicotyledons</taxon>
        <taxon>Gunneridae</taxon>
        <taxon>Pentapetalae</taxon>
        <taxon>rosids</taxon>
        <taxon>malvids</taxon>
        <taxon>Brassicales</taxon>
        <taxon>Brassicaceae</taxon>
        <taxon>Brassiceae</taxon>
        <taxon>Brassica</taxon>
    </lineage>
</organism>
<dbReference type="EMBL" id="QGKY02001250">
    <property type="protein sequence ID" value="KAF2563441.1"/>
    <property type="molecule type" value="Genomic_DNA"/>
</dbReference>
<sequence length="231" mass="25259">MKVDDKMNVGHDDSKTMKAMNNDLINDEKAVQLSQPPPSPPPESKDAEDFRPTTPGHSPGIGHTSVLTQQQQHHNLLPVLAIPTEQLLYHQQHIFEAQQLAAVNSVSRDQLNEMFRAYGGGSNSPHHHHNQPQFDILRFNSGFGSVPTGSVTVTGFNQLSSSGTTITGMSPSLALGDSFVDSPSTNDNYHRDQQLQHQQSSQPLPLQTQETQTHPNSKSEEGRGSIIGSSR</sequence>
<feature type="compositionally biased region" description="Basic and acidic residues" evidence="1">
    <location>
        <begin position="1"/>
        <end position="16"/>
    </location>
</feature>
<feature type="region of interest" description="Disordered" evidence="1">
    <location>
        <begin position="175"/>
        <end position="231"/>
    </location>
</feature>
<evidence type="ECO:0000313" key="2">
    <source>
        <dbReference type="EMBL" id="KAF2563441.1"/>
    </source>
</evidence>
<feature type="compositionally biased region" description="Low complexity" evidence="1">
    <location>
        <begin position="195"/>
        <end position="213"/>
    </location>
</feature>
<reference evidence="2" key="1">
    <citation type="submission" date="2019-12" db="EMBL/GenBank/DDBJ databases">
        <title>Genome sequencing and annotation of Brassica cretica.</title>
        <authorList>
            <person name="Studholme D.J."/>
            <person name="Sarris P.F."/>
        </authorList>
    </citation>
    <scope>NUCLEOTIDE SEQUENCE</scope>
    <source>
        <strain evidence="2">PFS-102/07</strain>
        <tissue evidence="2">Leaf</tissue>
    </source>
</reference>
<accession>A0A8S9HWU6</accession>
<gene>
    <name evidence="2" type="ORF">F2Q70_00019038</name>
</gene>
<comment type="caution">
    <text evidence="2">The sequence shown here is derived from an EMBL/GenBank/DDBJ whole genome shotgun (WGS) entry which is preliminary data.</text>
</comment>
<name>A0A8S9HWU6_BRACR</name>
<dbReference type="AlphaFoldDB" id="A0A8S9HWU6"/>